<sequence>MDPETPFNCVPPYINAVLRGEQPEPLYADAGGDSCYAPDTGRAIALLVTADTLNHTTYNISSGHPSPHRDITRLTQDTRFTPQYDVPQAVTRYTTWRSNNPR</sequence>
<dbReference type="Gene3D" id="3.40.50.720">
    <property type="entry name" value="NAD(P)-binding Rossmann-like Domain"/>
    <property type="match status" value="1"/>
</dbReference>
<organism evidence="1 2">
    <name type="scientific">Kribbella shirazensis</name>
    <dbReference type="NCBI Taxonomy" id="1105143"/>
    <lineage>
        <taxon>Bacteria</taxon>
        <taxon>Bacillati</taxon>
        <taxon>Actinomycetota</taxon>
        <taxon>Actinomycetes</taxon>
        <taxon>Propionibacteriales</taxon>
        <taxon>Kribbellaceae</taxon>
        <taxon>Kribbella</taxon>
    </lineage>
</organism>
<protein>
    <submittedName>
        <fullName evidence="1">Nucleoside-diphosphate-sugar epimerase</fullName>
    </submittedName>
</protein>
<dbReference type="EMBL" id="JAASRO010000001">
    <property type="protein sequence ID" value="NIK60900.1"/>
    <property type="molecule type" value="Genomic_DNA"/>
</dbReference>
<gene>
    <name evidence="1" type="ORF">BJY22_006617</name>
</gene>
<keyword evidence="2" id="KW-1185">Reference proteome</keyword>
<evidence type="ECO:0000313" key="1">
    <source>
        <dbReference type="EMBL" id="NIK60900.1"/>
    </source>
</evidence>
<name>A0A7X5VGM5_9ACTN</name>
<dbReference type="SUPFAM" id="SSF51735">
    <property type="entry name" value="NAD(P)-binding Rossmann-fold domains"/>
    <property type="match status" value="1"/>
</dbReference>
<dbReference type="InterPro" id="IPR036291">
    <property type="entry name" value="NAD(P)-bd_dom_sf"/>
</dbReference>
<proteinExistence type="predicted"/>
<reference evidence="1 2" key="1">
    <citation type="submission" date="2020-03" db="EMBL/GenBank/DDBJ databases">
        <title>Sequencing the genomes of 1000 actinobacteria strains.</title>
        <authorList>
            <person name="Klenk H.-P."/>
        </authorList>
    </citation>
    <scope>NUCLEOTIDE SEQUENCE [LARGE SCALE GENOMIC DNA]</scope>
    <source>
        <strain evidence="1 2">DSM 45490</strain>
    </source>
</reference>
<dbReference type="RefSeq" id="WP_202891369.1">
    <property type="nucleotide sequence ID" value="NZ_JAASRO010000001.1"/>
</dbReference>
<accession>A0A7X5VGM5</accession>
<dbReference type="AlphaFoldDB" id="A0A7X5VGM5"/>
<comment type="caution">
    <text evidence="1">The sequence shown here is derived from an EMBL/GenBank/DDBJ whole genome shotgun (WGS) entry which is preliminary data.</text>
</comment>
<evidence type="ECO:0000313" key="2">
    <source>
        <dbReference type="Proteomes" id="UP000555407"/>
    </source>
</evidence>
<dbReference type="Proteomes" id="UP000555407">
    <property type="component" value="Unassembled WGS sequence"/>
</dbReference>